<evidence type="ECO:0000313" key="3">
    <source>
        <dbReference type="Proteomes" id="UP000444316"/>
    </source>
</evidence>
<dbReference type="GO" id="GO:0006508">
    <property type="term" value="P:proteolysis"/>
    <property type="evidence" value="ECO:0007669"/>
    <property type="project" value="InterPro"/>
</dbReference>
<feature type="domain" description="Peptidase S8/S53" evidence="1">
    <location>
        <begin position="272"/>
        <end position="544"/>
    </location>
</feature>
<dbReference type="SUPFAM" id="SSF52743">
    <property type="entry name" value="Subtilisin-like"/>
    <property type="match status" value="1"/>
</dbReference>
<dbReference type="InterPro" id="IPR034074">
    <property type="entry name" value="Y4bN_pept_dom"/>
</dbReference>
<dbReference type="InterPro" id="IPR000209">
    <property type="entry name" value="Peptidase_S8/S53_dom"/>
</dbReference>
<evidence type="ECO:0000313" key="2">
    <source>
        <dbReference type="EMBL" id="MYN47721.1"/>
    </source>
</evidence>
<dbReference type="InterPro" id="IPR036852">
    <property type="entry name" value="Peptidase_S8/S53_dom_sf"/>
</dbReference>
<reference evidence="2" key="1">
    <citation type="submission" date="2019-12" db="EMBL/GenBank/DDBJ databases">
        <title>Novel species isolated from a subtropical stream in China.</title>
        <authorList>
            <person name="Lu H."/>
        </authorList>
    </citation>
    <scope>NUCLEOTIDE SEQUENCE [LARGE SCALE GENOMIC DNA]</scope>
    <source>
        <strain evidence="2">FT93W</strain>
    </source>
</reference>
<dbReference type="Gene3D" id="3.40.50.200">
    <property type="entry name" value="Peptidase S8/S53 domain"/>
    <property type="match status" value="1"/>
</dbReference>
<organism evidence="2 3">
    <name type="scientific">Duganella fentianensis</name>
    <dbReference type="NCBI Taxonomy" id="2692177"/>
    <lineage>
        <taxon>Bacteria</taxon>
        <taxon>Pseudomonadati</taxon>
        <taxon>Pseudomonadota</taxon>
        <taxon>Betaproteobacteria</taxon>
        <taxon>Burkholderiales</taxon>
        <taxon>Oxalobacteraceae</taxon>
        <taxon>Telluria group</taxon>
        <taxon>Duganella</taxon>
    </lineage>
</organism>
<dbReference type="EMBL" id="WWCL01000010">
    <property type="protein sequence ID" value="MYN47721.1"/>
    <property type="molecule type" value="Genomic_DNA"/>
</dbReference>
<sequence length="739" mass="80181">MQGTNIILGYGETLTSRHDLTRTGGPKKYPYDIDEQRLWLGGQLNILHQVTAALPVAAKPRGQSVAKLTLHPTFLAKSHHPNALLAATGLRCIGSRGVIITPRKDTKNDTEPTPTFTAELFVAGTDSEFDTLRSFLFTPGTPKTHQDALRRLELISSFSAAEKNLLPSEAQGKVLLEVVLHASQQDADIVAMFIAYVTALGGEADHERKLVVSGLTFMPVRLAADRAVQLGQFQFVRVLRAMPVLRMGGAPMRAIGTPTAQLPSLPAIDSQLKVGIFDGGIGHTSFSPWASEVLLPGTESTSAEFLRHGNGVTSTVLFGSVDPAATAFPRPYANVKHYRCISPSLLYEQGVQDIDLYSVLKNIDAVLRSEKLDFVNFSLGPYMPMEDEEVHPWTALIDSHLSSGKTFATVAVGNDGNEPWPMSRVQPPSDMVNAIAVGACDSKGAKWARAGYSSYGPGRSPGLIKPDGVSFGGSDVEPFVVYNALAGQLMATQGTSYSAPATLNTAIGVKASLTSPLNMLALRALMNHHAKREKKMPMSEVGRGRFPQSVEEVLQCPDNEVRVIYQGTLTAGQNLRALIPFPTMPLLGAVHLRATLCFASQTDPEHAVNYTRAGLTVILRPNRNSAGTVTFFSAKKMYTTELEARSGDQKWETTLRHEQKFNVETLNDPLFDITYGAREEGQAVDNSTLPPLPYAMVVTVSVEDTPGVYNNIRQRYQTLQPVEIRQEVRIQASGNGSSS</sequence>
<comment type="caution">
    <text evidence="2">The sequence shown here is derived from an EMBL/GenBank/DDBJ whole genome shotgun (WGS) entry which is preliminary data.</text>
</comment>
<dbReference type="AlphaFoldDB" id="A0A845I625"/>
<dbReference type="CDD" id="cd04847">
    <property type="entry name" value="Peptidases_S8_Subtilisin_like_2"/>
    <property type="match status" value="1"/>
</dbReference>
<dbReference type="RefSeq" id="WP_161037098.1">
    <property type="nucleotide sequence ID" value="NZ_WWCL01000010.1"/>
</dbReference>
<protein>
    <submittedName>
        <fullName evidence="2">S8 family serine peptidase</fullName>
    </submittedName>
</protein>
<evidence type="ECO:0000259" key="1">
    <source>
        <dbReference type="Pfam" id="PF00082"/>
    </source>
</evidence>
<accession>A0A845I625</accession>
<keyword evidence="3" id="KW-1185">Reference proteome</keyword>
<gene>
    <name evidence="2" type="ORF">GTP23_22035</name>
</gene>
<dbReference type="GO" id="GO:0004252">
    <property type="term" value="F:serine-type endopeptidase activity"/>
    <property type="evidence" value="ECO:0007669"/>
    <property type="project" value="InterPro"/>
</dbReference>
<proteinExistence type="predicted"/>
<dbReference type="Pfam" id="PF00082">
    <property type="entry name" value="Peptidase_S8"/>
    <property type="match status" value="1"/>
</dbReference>
<name>A0A845I625_9BURK</name>
<dbReference type="Proteomes" id="UP000444316">
    <property type="component" value="Unassembled WGS sequence"/>
</dbReference>